<proteinExistence type="inferred from homology"/>
<name>A0ABY9MMW6_9GAMM</name>
<accession>A0ABY9MMW6</accession>
<organism evidence="9 10">
    <name type="scientific">Thiothrix lacustris</name>
    <dbReference type="NCBI Taxonomy" id="525917"/>
    <lineage>
        <taxon>Bacteria</taxon>
        <taxon>Pseudomonadati</taxon>
        <taxon>Pseudomonadota</taxon>
        <taxon>Gammaproteobacteria</taxon>
        <taxon>Thiotrichales</taxon>
        <taxon>Thiotrichaceae</taxon>
        <taxon>Thiothrix</taxon>
    </lineage>
</organism>
<reference evidence="9 10" key="1">
    <citation type="submission" date="2023-08" db="EMBL/GenBank/DDBJ databases">
        <title>New molecular markers tilS and rpoB for phylogenetic and monitoring studies of the genus Thiothrix biodiversity.</title>
        <authorList>
            <person name="Ravin N.V."/>
            <person name="Smolyakov D."/>
            <person name="Markov N.D."/>
            <person name="Beletsky A.V."/>
            <person name="Mardanov A.V."/>
            <person name="Rudenko T.S."/>
            <person name="Grabovich M.Y."/>
        </authorList>
    </citation>
    <scope>NUCLEOTIDE SEQUENCE [LARGE SCALE GENOMIC DNA]</scope>
    <source>
        <strain evidence="9 10">MK1</strain>
    </source>
</reference>
<evidence type="ECO:0000256" key="1">
    <source>
        <dbReference type="ARBA" id="ARBA00004651"/>
    </source>
</evidence>
<feature type="transmembrane region" description="Helical" evidence="8">
    <location>
        <begin position="37"/>
        <end position="60"/>
    </location>
</feature>
<evidence type="ECO:0000256" key="6">
    <source>
        <dbReference type="ARBA" id="ARBA00022989"/>
    </source>
</evidence>
<keyword evidence="5 8" id="KW-0812">Transmembrane</keyword>
<protein>
    <recommendedName>
        <fullName evidence="8">Probable membrane transporter protein</fullName>
    </recommendedName>
</protein>
<comment type="subcellular location">
    <subcellularLocation>
        <location evidence="1 8">Cell membrane</location>
        <topology evidence="1 8">Multi-pass membrane protein</topology>
    </subcellularLocation>
</comment>
<evidence type="ECO:0000256" key="2">
    <source>
        <dbReference type="ARBA" id="ARBA00009142"/>
    </source>
</evidence>
<feature type="transmembrane region" description="Helical" evidence="8">
    <location>
        <begin position="97"/>
        <end position="115"/>
    </location>
</feature>
<keyword evidence="3" id="KW-0813">Transport</keyword>
<evidence type="ECO:0000256" key="8">
    <source>
        <dbReference type="RuleBase" id="RU363041"/>
    </source>
</evidence>
<dbReference type="InterPro" id="IPR002781">
    <property type="entry name" value="TM_pro_TauE-like"/>
</dbReference>
<evidence type="ECO:0000313" key="10">
    <source>
        <dbReference type="Proteomes" id="UP001236657"/>
    </source>
</evidence>
<evidence type="ECO:0000313" key="9">
    <source>
        <dbReference type="EMBL" id="WML89206.1"/>
    </source>
</evidence>
<feature type="transmembrane region" description="Helical" evidence="8">
    <location>
        <begin position="72"/>
        <end position="91"/>
    </location>
</feature>
<evidence type="ECO:0000256" key="5">
    <source>
        <dbReference type="ARBA" id="ARBA00022692"/>
    </source>
</evidence>
<keyword evidence="4 8" id="KW-1003">Cell membrane</keyword>
<dbReference type="Proteomes" id="UP001236657">
    <property type="component" value="Chromosome"/>
</dbReference>
<dbReference type="InterPro" id="IPR052017">
    <property type="entry name" value="TSUP"/>
</dbReference>
<feature type="transmembrane region" description="Helical" evidence="8">
    <location>
        <begin position="7"/>
        <end position="31"/>
    </location>
</feature>
<keyword evidence="6 8" id="KW-1133">Transmembrane helix</keyword>
<evidence type="ECO:0000256" key="4">
    <source>
        <dbReference type="ARBA" id="ARBA00022475"/>
    </source>
</evidence>
<dbReference type="Pfam" id="PF01925">
    <property type="entry name" value="TauE"/>
    <property type="match status" value="1"/>
</dbReference>
<evidence type="ECO:0000256" key="3">
    <source>
        <dbReference type="ARBA" id="ARBA00022448"/>
    </source>
</evidence>
<dbReference type="PANTHER" id="PTHR30269">
    <property type="entry name" value="TRANSMEMBRANE PROTEIN YFCA"/>
    <property type="match status" value="1"/>
</dbReference>
<sequence length="170" mass="18078">MEVWQYAAATAIVVLAYFIRGIAGFGSGLIAVPLLALFLPLTFVVPSILLLDFTASLVMGGLDLKRVQWQEINILIPFSLLGVIIGTQLLVNLPMTPMLLALAAFILVFAIRSLLNLKGEKPISRGWAVPAALTGGTVGGLFGTGGPPYVIYQNSRNAPAFRHGDISVLC</sequence>
<dbReference type="EMBL" id="CP133218">
    <property type="protein sequence ID" value="WML89206.1"/>
    <property type="molecule type" value="Genomic_DNA"/>
</dbReference>
<gene>
    <name evidence="9" type="ORF">RCF98_09490</name>
</gene>
<evidence type="ECO:0000256" key="7">
    <source>
        <dbReference type="ARBA" id="ARBA00023136"/>
    </source>
</evidence>
<keyword evidence="7 8" id="KW-0472">Membrane</keyword>
<comment type="similarity">
    <text evidence="2 8">Belongs to the 4-toluene sulfonate uptake permease (TSUP) (TC 2.A.102) family.</text>
</comment>
<dbReference type="PANTHER" id="PTHR30269:SF37">
    <property type="entry name" value="MEMBRANE TRANSPORTER PROTEIN"/>
    <property type="match status" value="1"/>
</dbReference>
<dbReference type="RefSeq" id="WP_308893307.1">
    <property type="nucleotide sequence ID" value="NZ_CP133218.1"/>
</dbReference>
<keyword evidence="10" id="KW-1185">Reference proteome</keyword>